<sequence length="257" mass="29052">MKIRCSQYIKVTLLLSIILFSAFQLNKFKKVNIVFIGDSITAGSENKTEMQPSVYVIAYLKDQMKIDATQSNQGVSGHTTLDFLPGDNDFKNTIQAADAFYTDKDAQLMFSIMLGTNDSAVKGTHGAPVSPDQYRTNLNTIITELLKRYPNSKVIINHPLWYSPNTQNNSVYLAEGLERLQTYFPQIDLLVKNYSTINPGHVFVGDTQGFDYFKKNYKDAALHEQGRQGIFYLHPNQKGAARLGKLWGKAIYKVLYK</sequence>
<protein>
    <submittedName>
        <fullName evidence="2">GDSL-type esterase/lipase family protein</fullName>
    </submittedName>
</protein>
<evidence type="ECO:0000313" key="2">
    <source>
        <dbReference type="EMBL" id="MCQ6956950.1"/>
    </source>
</evidence>
<dbReference type="Proteomes" id="UP001204376">
    <property type="component" value="Unassembled WGS sequence"/>
</dbReference>
<reference evidence="2 3" key="1">
    <citation type="submission" date="2022-07" db="EMBL/GenBank/DDBJ databases">
        <title>Mucilaginibacter sp. JC4.</title>
        <authorList>
            <person name="Le V."/>
            <person name="Ko S.-R."/>
            <person name="Ahn C.-Y."/>
            <person name="Oh H.-M."/>
        </authorList>
    </citation>
    <scope>NUCLEOTIDE SEQUENCE [LARGE SCALE GENOMIC DNA]</scope>
    <source>
        <strain evidence="2 3">JC4</strain>
    </source>
</reference>
<dbReference type="Pfam" id="PF13472">
    <property type="entry name" value="Lipase_GDSL_2"/>
    <property type="match status" value="1"/>
</dbReference>
<dbReference type="RefSeq" id="WP_256537161.1">
    <property type="nucleotide sequence ID" value="NZ_JANHOH010000001.1"/>
</dbReference>
<gene>
    <name evidence="2" type="ORF">NPE20_03230</name>
</gene>
<dbReference type="EMBL" id="JANHOH010000001">
    <property type="protein sequence ID" value="MCQ6956950.1"/>
    <property type="molecule type" value="Genomic_DNA"/>
</dbReference>
<organism evidence="2 3">
    <name type="scientific">Mucilaginibacter aquariorum</name>
    <dbReference type="NCBI Taxonomy" id="2967225"/>
    <lineage>
        <taxon>Bacteria</taxon>
        <taxon>Pseudomonadati</taxon>
        <taxon>Bacteroidota</taxon>
        <taxon>Sphingobacteriia</taxon>
        <taxon>Sphingobacteriales</taxon>
        <taxon>Sphingobacteriaceae</taxon>
        <taxon>Mucilaginibacter</taxon>
    </lineage>
</organism>
<name>A0ABT1SX68_9SPHI</name>
<evidence type="ECO:0000259" key="1">
    <source>
        <dbReference type="Pfam" id="PF13472"/>
    </source>
</evidence>
<proteinExistence type="predicted"/>
<comment type="caution">
    <text evidence="2">The sequence shown here is derived from an EMBL/GenBank/DDBJ whole genome shotgun (WGS) entry which is preliminary data.</text>
</comment>
<keyword evidence="3" id="KW-1185">Reference proteome</keyword>
<accession>A0ABT1SX68</accession>
<feature type="domain" description="SGNH hydrolase-type esterase" evidence="1">
    <location>
        <begin position="35"/>
        <end position="241"/>
    </location>
</feature>
<dbReference type="InterPro" id="IPR013830">
    <property type="entry name" value="SGNH_hydro"/>
</dbReference>
<dbReference type="Gene3D" id="3.40.50.1110">
    <property type="entry name" value="SGNH hydrolase"/>
    <property type="match status" value="1"/>
</dbReference>
<dbReference type="InterPro" id="IPR036514">
    <property type="entry name" value="SGNH_hydro_sf"/>
</dbReference>
<dbReference type="PANTHER" id="PTHR30383">
    <property type="entry name" value="THIOESTERASE 1/PROTEASE 1/LYSOPHOSPHOLIPASE L1"/>
    <property type="match status" value="1"/>
</dbReference>
<evidence type="ECO:0000313" key="3">
    <source>
        <dbReference type="Proteomes" id="UP001204376"/>
    </source>
</evidence>
<dbReference type="InterPro" id="IPR051532">
    <property type="entry name" value="Ester_Hydrolysis_Enzymes"/>
</dbReference>
<dbReference type="SUPFAM" id="SSF52266">
    <property type="entry name" value="SGNH hydrolase"/>
    <property type="match status" value="1"/>
</dbReference>
<dbReference type="PANTHER" id="PTHR30383:SF5">
    <property type="entry name" value="SGNH HYDROLASE-TYPE ESTERASE DOMAIN-CONTAINING PROTEIN"/>
    <property type="match status" value="1"/>
</dbReference>